<dbReference type="Pfam" id="PF04229">
    <property type="entry name" value="GrpB"/>
    <property type="match status" value="1"/>
</dbReference>
<dbReference type="AlphaFoldDB" id="A0A1B7KSL1"/>
<dbReference type="RefSeq" id="WP_064551959.1">
    <property type="nucleotide sequence ID" value="NZ_LXMA01000023.1"/>
</dbReference>
<evidence type="ECO:0000313" key="2">
    <source>
        <dbReference type="Proteomes" id="UP000078290"/>
    </source>
</evidence>
<dbReference type="PANTHER" id="PTHR34822:SF1">
    <property type="entry name" value="GRPB FAMILY PROTEIN"/>
    <property type="match status" value="1"/>
</dbReference>
<proteinExistence type="predicted"/>
<dbReference type="PANTHER" id="PTHR34822">
    <property type="entry name" value="GRPB DOMAIN PROTEIN (AFU_ORTHOLOGUE AFUA_1G01530)"/>
    <property type="match status" value="1"/>
</dbReference>
<dbReference type="Proteomes" id="UP000078290">
    <property type="component" value="Unassembled WGS sequence"/>
</dbReference>
<reference evidence="2" key="1">
    <citation type="submission" date="2016-05" db="EMBL/GenBank/DDBJ databases">
        <authorList>
            <person name="Wang W."/>
            <person name="Zhu L."/>
        </authorList>
    </citation>
    <scope>NUCLEOTIDE SEQUENCE [LARGE SCALE GENOMIC DNA]</scope>
    <source>
        <strain evidence="2">W-2</strain>
    </source>
</reference>
<dbReference type="Gene3D" id="3.30.460.10">
    <property type="entry name" value="Beta Polymerase, domain 2"/>
    <property type="match status" value="1"/>
</dbReference>
<name>A0A1B7KSL1_PARTM</name>
<dbReference type="InterPro" id="IPR043519">
    <property type="entry name" value="NT_sf"/>
</dbReference>
<sequence length="183" mass="20913">MIIIARKVEVVPFCEQWATMFAEEAEKLKQVFGAQCLRIYHIGSTAIPGMSAKPIIDILIEVHHIDHVDRYNKAMAALGYQAMGENGIPQRRFFQKGGDERTHHVHVFPTGSGHIVRHIAFKEYMIAHPEEAKAYSCLKEELAKQFPADMESYIKGKDAFVKAKEKKALDWYKQKQQGWIGVE</sequence>
<gene>
    <name evidence="1" type="ORF">A7K69_07145</name>
</gene>
<dbReference type="EMBL" id="LXMA01000023">
    <property type="protein sequence ID" value="OAT72989.1"/>
    <property type="molecule type" value="Genomic_DNA"/>
</dbReference>
<dbReference type="SUPFAM" id="SSF81301">
    <property type="entry name" value="Nucleotidyltransferase"/>
    <property type="match status" value="1"/>
</dbReference>
<evidence type="ECO:0000313" key="1">
    <source>
        <dbReference type="EMBL" id="OAT72989.1"/>
    </source>
</evidence>
<comment type="caution">
    <text evidence="1">The sequence shown here is derived from an EMBL/GenBank/DDBJ whole genome shotgun (WGS) entry which is preliminary data.</text>
</comment>
<dbReference type="InterPro" id="IPR007344">
    <property type="entry name" value="GrpB/CoaE"/>
</dbReference>
<dbReference type="OrthoDB" id="9799092at2"/>
<protein>
    <recommendedName>
        <fullName evidence="3">GrpB family protein</fullName>
    </recommendedName>
</protein>
<organism evidence="1 2">
    <name type="scientific">Parageobacillus thermoglucosidasius</name>
    <name type="common">Geobacillus thermoglucosidasius</name>
    <dbReference type="NCBI Taxonomy" id="1426"/>
    <lineage>
        <taxon>Bacteria</taxon>
        <taxon>Bacillati</taxon>
        <taxon>Bacillota</taxon>
        <taxon>Bacilli</taxon>
        <taxon>Bacillales</taxon>
        <taxon>Anoxybacillaceae</taxon>
        <taxon>Parageobacillus</taxon>
    </lineage>
</organism>
<accession>A0A1B7KSL1</accession>
<evidence type="ECO:0008006" key="3">
    <source>
        <dbReference type="Google" id="ProtNLM"/>
    </source>
</evidence>